<comment type="caution">
    <text evidence="3">The sequence shown here is derived from an EMBL/GenBank/DDBJ whole genome shotgun (WGS) entry which is preliminary data.</text>
</comment>
<dbReference type="InterPro" id="IPR002508">
    <property type="entry name" value="MurNAc-LAA_cat"/>
</dbReference>
<dbReference type="GO" id="GO:0008745">
    <property type="term" value="F:N-acetylmuramoyl-L-alanine amidase activity"/>
    <property type="evidence" value="ECO:0007669"/>
    <property type="project" value="UniProtKB-EC"/>
</dbReference>
<dbReference type="PANTHER" id="PTHR30404:SF0">
    <property type="entry name" value="N-ACETYLMURAMOYL-L-ALANINE AMIDASE AMIC"/>
    <property type="match status" value="1"/>
</dbReference>
<dbReference type="Pfam" id="PF01520">
    <property type="entry name" value="Amidase_3"/>
    <property type="match status" value="1"/>
</dbReference>
<gene>
    <name evidence="3" type="primary">cwlD</name>
    <name evidence="3" type="ORF">AN618_19990</name>
</gene>
<dbReference type="CDD" id="cd02696">
    <property type="entry name" value="MurNAc-LAA"/>
    <property type="match status" value="1"/>
</dbReference>
<feature type="domain" description="MurNAc-LAA" evidence="2">
    <location>
        <begin position="121"/>
        <end position="238"/>
    </location>
</feature>
<evidence type="ECO:0000259" key="2">
    <source>
        <dbReference type="SMART" id="SM00646"/>
    </source>
</evidence>
<dbReference type="GO" id="GO:0009253">
    <property type="term" value="P:peptidoglycan catabolic process"/>
    <property type="evidence" value="ECO:0007669"/>
    <property type="project" value="InterPro"/>
</dbReference>
<dbReference type="RefSeq" id="WP_066354526.1">
    <property type="nucleotide sequence ID" value="NZ_LOED01000031.1"/>
</dbReference>
<name>A0A140L3Q6_9FIRM</name>
<evidence type="ECO:0000313" key="4">
    <source>
        <dbReference type="Proteomes" id="UP000070427"/>
    </source>
</evidence>
<dbReference type="STRING" id="520764.AN618_19990"/>
<dbReference type="PATRIC" id="fig|520764.3.peg.2145"/>
<dbReference type="SMART" id="SM00646">
    <property type="entry name" value="Ami_3"/>
    <property type="match status" value="1"/>
</dbReference>
<dbReference type="InterPro" id="IPR050695">
    <property type="entry name" value="N-acetylmuramoyl_amidase_3"/>
</dbReference>
<dbReference type="SUPFAM" id="SSF53187">
    <property type="entry name" value="Zn-dependent exopeptidases"/>
    <property type="match status" value="1"/>
</dbReference>
<dbReference type="PANTHER" id="PTHR30404">
    <property type="entry name" value="N-ACETYLMURAMOYL-L-ALANINE AMIDASE"/>
    <property type="match status" value="1"/>
</dbReference>
<dbReference type="EC" id="3.5.1.28" evidence="3"/>
<dbReference type="GO" id="GO:0030288">
    <property type="term" value="C:outer membrane-bounded periplasmic space"/>
    <property type="evidence" value="ECO:0007669"/>
    <property type="project" value="TreeGrafter"/>
</dbReference>
<organism evidence="3 4">
    <name type="scientific">Fervidicola ferrireducens</name>
    <dbReference type="NCBI Taxonomy" id="520764"/>
    <lineage>
        <taxon>Bacteria</taxon>
        <taxon>Bacillati</taxon>
        <taxon>Bacillota</taxon>
        <taxon>Clostridia</taxon>
        <taxon>Thermosediminibacterales</taxon>
        <taxon>Thermosediminibacteraceae</taxon>
        <taxon>Fervidicola</taxon>
    </lineage>
</organism>
<dbReference type="FunCoup" id="A0A140L3Q6">
    <property type="interactions" value="58"/>
</dbReference>
<reference evidence="3 4" key="1">
    <citation type="submission" date="2015-12" db="EMBL/GenBank/DDBJ databases">
        <title>Draft genome sequnece of Fervidicola ferrireducens strain Y170.</title>
        <authorList>
            <person name="Patel B.K."/>
        </authorList>
    </citation>
    <scope>NUCLEOTIDE SEQUENCE [LARGE SCALE GENOMIC DNA]</scope>
    <source>
        <strain evidence="3 4">Y170</strain>
    </source>
</reference>
<dbReference type="EMBL" id="LOED01000031">
    <property type="protein sequence ID" value="KXG75181.1"/>
    <property type="molecule type" value="Genomic_DNA"/>
</dbReference>
<dbReference type="InParanoid" id="A0A140L3Q6"/>
<dbReference type="Gene3D" id="3.40.630.40">
    <property type="entry name" value="Zn-dependent exopeptidases"/>
    <property type="match status" value="1"/>
</dbReference>
<dbReference type="OrthoDB" id="9772024at2"/>
<dbReference type="AlphaFoldDB" id="A0A140L3Q6"/>
<evidence type="ECO:0000256" key="1">
    <source>
        <dbReference type="ARBA" id="ARBA00022801"/>
    </source>
</evidence>
<protein>
    <submittedName>
        <fullName evidence="3">Germination-specific N-acetylmuramoyl-L-alanine amidase</fullName>
        <ecNumber evidence="3">3.5.1.28</ecNumber>
    </submittedName>
</protein>
<evidence type="ECO:0000313" key="3">
    <source>
        <dbReference type="EMBL" id="KXG75181.1"/>
    </source>
</evidence>
<dbReference type="Proteomes" id="UP000070427">
    <property type="component" value="Unassembled WGS sequence"/>
</dbReference>
<keyword evidence="1 3" id="KW-0378">Hydrolase</keyword>
<keyword evidence="4" id="KW-1185">Reference proteome</keyword>
<accession>A0A140L3Q6</accession>
<sequence>MGKNRGKFPDFKVLILLFVLVTAGNLLILKSSQTLPVFWFFTPLSGRTVVIDPGHGGIDGGAYHGDGTLEKHINLSVAFKLKSVLEKNGAKVVLTRAKDESLDYRNNKSKSRHKRDLIARADIINEVNPDIYLSLHVNAEKNSPATRGPMVFYYRSSPESRRLAELIQAHLEEAYKSAGHSVRKRNPYANSTLFLLCNARSPGVIIELGFMTNADDRRLLQNPDFQNKLANAIVLALREYF</sequence>
<proteinExistence type="predicted"/>